<dbReference type="Proteomes" id="UP000237662">
    <property type="component" value="Unassembled WGS sequence"/>
</dbReference>
<keyword evidence="1" id="KW-1133">Transmembrane helix</keyword>
<accession>A0A2S6I0F0</accession>
<gene>
    <name evidence="2" type="ORF">CLV84_4106</name>
</gene>
<protein>
    <submittedName>
        <fullName evidence="2">Uncharacterized protein</fullName>
    </submittedName>
</protein>
<feature type="transmembrane region" description="Helical" evidence="1">
    <location>
        <begin position="12"/>
        <end position="32"/>
    </location>
</feature>
<keyword evidence="3" id="KW-1185">Reference proteome</keyword>
<proteinExistence type="predicted"/>
<evidence type="ECO:0000313" key="2">
    <source>
        <dbReference type="EMBL" id="PPK84336.1"/>
    </source>
</evidence>
<dbReference type="EMBL" id="PTJC01000008">
    <property type="protein sequence ID" value="PPK84336.1"/>
    <property type="molecule type" value="Genomic_DNA"/>
</dbReference>
<sequence>MNTPITLRKRHLLLLGSLFWFCFSLGWLAGYLP</sequence>
<name>A0A2S6I0F0_9BACT</name>
<keyword evidence="1" id="KW-0812">Transmembrane</keyword>
<organism evidence="2 3">
    <name type="scientific">Neolewinella xylanilytica</name>
    <dbReference type="NCBI Taxonomy" id="1514080"/>
    <lineage>
        <taxon>Bacteria</taxon>
        <taxon>Pseudomonadati</taxon>
        <taxon>Bacteroidota</taxon>
        <taxon>Saprospiria</taxon>
        <taxon>Saprospirales</taxon>
        <taxon>Lewinellaceae</taxon>
        <taxon>Neolewinella</taxon>
    </lineage>
</organism>
<dbReference type="AlphaFoldDB" id="A0A2S6I0F0"/>
<evidence type="ECO:0000256" key="1">
    <source>
        <dbReference type="SAM" id="Phobius"/>
    </source>
</evidence>
<comment type="caution">
    <text evidence="2">The sequence shown here is derived from an EMBL/GenBank/DDBJ whole genome shotgun (WGS) entry which is preliminary data.</text>
</comment>
<evidence type="ECO:0000313" key="3">
    <source>
        <dbReference type="Proteomes" id="UP000237662"/>
    </source>
</evidence>
<keyword evidence="1" id="KW-0472">Membrane</keyword>
<reference evidence="2 3" key="1">
    <citation type="submission" date="2018-02" db="EMBL/GenBank/DDBJ databases">
        <title>Genomic Encyclopedia of Archaeal and Bacterial Type Strains, Phase II (KMG-II): from individual species to whole genera.</title>
        <authorList>
            <person name="Goeker M."/>
        </authorList>
    </citation>
    <scope>NUCLEOTIDE SEQUENCE [LARGE SCALE GENOMIC DNA]</scope>
    <source>
        <strain evidence="2 3">DSM 29526</strain>
    </source>
</reference>